<name>A0A6P5RBJ4_MUSCR</name>
<feature type="region of interest" description="Disordered" evidence="1">
    <location>
        <begin position="29"/>
        <end position="87"/>
    </location>
</feature>
<dbReference type="KEGG" id="mcal:110311191"/>
<organism evidence="2 3">
    <name type="scientific">Mus caroli</name>
    <name type="common">Ryukyu mouse</name>
    <name type="synonym">Ricefield mouse</name>
    <dbReference type="NCBI Taxonomy" id="10089"/>
    <lineage>
        <taxon>Eukaryota</taxon>
        <taxon>Metazoa</taxon>
        <taxon>Chordata</taxon>
        <taxon>Craniata</taxon>
        <taxon>Vertebrata</taxon>
        <taxon>Euteleostomi</taxon>
        <taxon>Mammalia</taxon>
        <taxon>Eutheria</taxon>
        <taxon>Euarchontoglires</taxon>
        <taxon>Glires</taxon>
        <taxon>Rodentia</taxon>
        <taxon>Myomorpha</taxon>
        <taxon>Muroidea</taxon>
        <taxon>Muridae</taxon>
        <taxon>Murinae</taxon>
        <taxon>Mus</taxon>
        <taxon>Mus</taxon>
    </lineage>
</organism>
<accession>A0A6P5RBJ4</accession>
<evidence type="ECO:0000313" key="3">
    <source>
        <dbReference type="RefSeq" id="XP_021040093.1"/>
    </source>
</evidence>
<evidence type="ECO:0000313" key="2">
    <source>
        <dbReference type="Proteomes" id="UP000515126"/>
    </source>
</evidence>
<dbReference type="AlphaFoldDB" id="A0A6P5RBJ4"/>
<feature type="region of interest" description="Disordered" evidence="1">
    <location>
        <begin position="122"/>
        <end position="146"/>
    </location>
</feature>
<dbReference type="Proteomes" id="UP000515126">
    <property type="component" value="Chromosome 16"/>
</dbReference>
<keyword evidence="2" id="KW-1185">Reference proteome</keyword>
<gene>
    <name evidence="3" type="primary">LOC110311191</name>
</gene>
<evidence type="ECO:0000256" key="1">
    <source>
        <dbReference type="SAM" id="MobiDB-lite"/>
    </source>
</evidence>
<dbReference type="GeneID" id="110311191"/>
<dbReference type="RefSeq" id="XP_021040093.1">
    <property type="nucleotide sequence ID" value="XM_021184434.1"/>
</dbReference>
<sequence length="146" mass="15766">MSPPQPIQLPRASGRLCAWAGLVCREPPAHMKARGGFPGRPHRQRQSRAPARSHALERGAQRKWQGRESPGGSALPRPPRAADPQGDLCASLWRTTGTRCGEAGISGRRVMLGRQEEALQEEGATFVTQKSAKPASRSPCAQAQRS</sequence>
<proteinExistence type="predicted"/>
<protein>
    <submittedName>
        <fullName evidence="3">Uncharacterized protein LOC110311191</fullName>
    </submittedName>
</protein>
<reference evidence="3" key="1">
    <citation type="submission" date="2025-08" db="UniProtKB">
        <authorList>
            <consortium name="RefSeq"/>
        </authorList>
    </citation>
    <scope>IDENTIFICATION</scope>
</reference>